<organism evidence="2 3">
    <name type="scientific">Flavobacterium azooxidireducens</name>
    <dbReference type="NCBI Taxonomy" id="1871076"/>
    <lineage>
        <taxon>Bacteria</taxon>
        <taxon>Pseudomonadati</taxon>
        <taxon>Bacteroidota</taxon>
        <taxon>Flavobacteriia</taxon>
        <taxon>Flavobacteriales</taxon>
        <taxon>Flavobacteriaceae</taxon>
        <taxon>Flavobacterium</taxon>
    </lineage>
</organism>
<accession>A0ABY4KIF6</accession>
<evidence type="ECO:0000313" key="3">
    <source>
        <dbReference type="Proteomes" id="UP000830583"/>
    </source>
</evidence>
<evidence type="ECO:0000259" key="1">
    <source>
        <dbReference type="Pfam" id="PF08818"/>
    </source>
</evidence>
<name>A0ABY4KIF6_9FLAO</name>
<dbReference type="RefSeq" id="WP_248434200.1">
    <property type="nucleotide sequence ID" value="NZ_CP096205.1"/>
</dbReference>
<dbReference type="Gene3D" id="3.90.1150.200">
    <property type="match status" value="1"/>
</dbReference>
<dbReference type="Pfam" id="PF08818">
    <property type="entry name" value="DUF1801"/>
    <property type="match status" value="1"/>
</dbReference>
<reference evidence="2" key="1">
    <citation type="submission" date="2022-04" db="EMBL/GenBank/DDBJ databases">
        <title>Consumption of N2O by Flavobacterium azooxidireducens sp. nov. isolated from Decomposing Leaf Litter of Phragmites australis (Cav.).</title>
        <authorList>
            <person name="Behrendt U."/>
            <person name="Spanner T."/>
            <person name="Augustin J."/>
            <person name="Horn M.A."/>
            <person name="Kolb S."/>
            <person name="Ulrich A."/>
        </authorList>
    </citation>
    <scope>NUCLEOTIDE SEQUENCE</scope>
    <source>
        <strain evidence="2">IGB 4-14</strain>
    </source>
</reference>
<keyword evidence="3" id="KW-1185">Reference proteome</keyword>
<dbReference type="EMBL" id="CP096205">
    <property type="protein sequence ID" value="UPQ79207.1"/>
    <property type="molecule type" value="Genomic_DNA"/>
</dbReference>
<dbReference type="InterPro" id="IPR014922">
    <property type="entry name" value="YdhG-like"/>
</dbReference>
<proteinExistence type="predicted"/>
<feature type="domain" description="YdhG-like" evidence="1">
    <location>
        <begin position="16"/>
        <end position="110"/>
    </location>
</feature>
<evidence type="ECO:0000313" key="2">
    <source>
        <dbReference type="EMBL" id="UPQ79207.1"/>
    </source>
</evidence>
<gene>
    <name evidence="2" type="ORF">M0M57_16520</name>
</gene>
<sequence>MKPAEEYILNQPELYKEILLNLQVIIEKELPEAILLFKWKIPYYYVNGKPFCFLNASHKGKYVDLAFNKGYQLQQHKELLVGEKRNTFKSLRYFSLEEIDNDVLIDLINEQRLHYIKQPL</sequence>
<dbReference type="Proteomes" id="UP000830583">
    <property type="component" value="Chromosome"/>
</dbReference>
<protein>
    <submittedName>
        <fullName evidence="2">DUF1801 domain-containing protein</fullName>
    </submittedName>
</protein>
<dbReference type="SUPFAM" id="SSF159888">
    <property type="entry name" value="YdhG-like"/>
    <property type="match status" value="1"/>
</dbReference>